<proteinExistence type="predicted"/>
<dbReference type="EMBL" id="JABMIG020000035">
    <property type="protein sequence ID" value="KAL3799937.1"/>
    <property type="molecule type" value="Genomic_DNA"/>
</dbReference>
<sequence>MPFFLILVAAGVINHLIQRQQEEAPEGDSQRENESSSETGEGENFHGDSVLDAITHCCGSPGSGAGRDDACSDETKNAVAKDTAATTPTETNKYGEIHSNKSTAFQGELLKDSASSVAGDAVNDTRSWNSDSMNTRACEYQYHSIPTDESGDEQSVGVSENKRDDTSKQRPRRNRQQKGERPAFHENWERIKMRFTHHYHHHDSYLSKGKVVAE</sequence>
<feature type="region of interest" description="Disordered" evidence="1">
    <location>
        <begin position="145"/>
        <end position="187"/>
    </location>
</feature>
<dbReference type="AlphaFoldDB" id="A0ABD3QIM5"/>
<keyword evidence="2" id="KW-0732">Signal</keyword>
<evidence type="ECO:0000256" key="1">
    <source>
        <dbReference type="SAM" id="MobiDB-lite"/>
    </source>
</evidence>
<reference evidence="3 4" key="1">
    <citation type="journal article" date="2020" name="G3 (Bethesda)">
        <title>Improved Reference Genome for Cyclotella cryptica CCMP332, a Model for Cell Wall Morphogenesis, Salinity Adaptation, and Lipid Production in Diatoms (Bacillariophyta).</title>
        <authorList>
            <person name="Roberts W.R."/>
            <person name="Downey K.M."/>
            <person name="Ruck E.C."/>
            <person name="Traller J.C."/>
            <person name="Alverson A.J."/>
        </authorList>
    </citation>
    <scope>NUCLEOTIDE SEQUENCE [LARGE SCALE GENOMIC DNA]</scope>
    <source>
        <strain evidence="3 4">CCMP332</strain>
    </source>
</reference>
<feature type="compositionally biased region" description="Basic and acidic residues" evidence="1">
    <location>
        <begin position="177"/>
        <end position="187"/>
    </location>
</feature>
<dbReference type="Proteomes" id="UP001516023">
    <property type="component" value="Unassembled WGS sequence"/>
</dbReference>
<name>A0ABD3QIM5_9STRA</name>
<organism evidence="3 4">
    <name type="scientific">Cyclotella cryptica</name>
    <dbReference type="NCBI Taxonomy" id="29204"/>
    <lineage>
        <taxon>Eukaryota</taxon>
        <taxon>Sar</taxon>
        <taxon>Stramenopiles</taxon>
        <taxon>Ochrophyta</taxon>
        <taxon>Bacillariophyta</taxon>
        <taxon>Coscinodiscophyceae</taxon>
        <taxon>Thalassiosirophycidae</taxon>
        <taxon>Stephanodiscales</taxon>
        <taxon>Stephanodiscaceae</taxon>
        <taxon>Cyclotella</taxon>
    </lineage>
</organism>
<feature type="chain" id="PRO_5044830817" evidence="2">
    <location>
        <begin position="20"/>
        <end position="214"/>
    </location>
</feature>
<keyword evidence="4" id="KW-1185">Reference proteome</keyword>
<comment type="caution">
    <text evidence="3">The sequence shown here is derived from an EMBL/GenBank/DDBJ whole genome shotgun (WGS) entry which is preliminary data.</text>
</comment>
<feature type="signal peptide" evidence="2">
    <location>
        <begin position="1"/>
        <end position="19"/>
    </location>
</feature>
<feature type="region of interest" description="Disordered" evidence="1">
    <location>
        <begin position="20"/>
        <end position="98"/>
    </location>
</feature>
<accession>A0ABD3QIM5</accession>
<protein>
    <submittedName>
        <fullName evidence="3">Uncharacterized protein</fullName>
    </submittedName>
</protein>
<evidence type="ECO:0000256" key="2">
    <source>
        <dbReference type="SAM" id="SignalP"/>
    </source>
</evidence>
<evidence type="ECO:0000313" key="4">
    <source>
        <dbReference type="Proteomes" id="UP001516023"/>
    </source>
</evidence>
<gene>
    <name evidence="3" type="ORF">HJC23_007410</name>
</gene>
<evidence type="ECO:0000313" key="3">
    <source>
        <dbReference type="EMBL" id="KAL3799937.1"/>
    </source>
</evidence>
<feature type="compositionally biased region" description="Basic and acidic residues" evidence="1">
    <location>
        <begin position="66"/>
        <end position="76"/>
    </location>
</feature>